<dbReference type="InterPro" id="IPR051199">
    <property type="entry name" value="LPS_LOS_Heptosyltrfase"/>
</dbReference>
<organism evidence="3 4">
    <name type="scientific">Thiohalorhabdus methylotrophus</name>
    <dbReference type="NCBI Taxonomy" id="3242694"/>
    <lineage>
        <taxon>Bacteria</taxon>
        <taxon>Pseudomonadati</taxon>
        <taxon>Pseudomonadota</taxon>
        <taxon>Gammaproteobacteria</taxon>
        <taxon>Thiohalorhabdales</taxon>
        <taxon>Thiohalorhabdaceae</taxon>
        <taxon>Thiohalorhabdus</taxon>
    </lineage>
</organism>
<dbReference type="SUPFAM" id="SSF53756">
    <property type="entry name" value="UDP-Glycosyltransferase/glycogen phosphorylase"/>
    <property type="match status" value="1"/>
</dbReference>
<dbReference type="Gene3D" id="3.40.50.2000">
    <property type="entry name" value="Glycogen Phosphorylase B"/>
    <property type="match status" value="2"/>
</dbReference>
<name>A0ABV4TTA9_9GAMM</name>
<accession>A0ABV4TTA9</accession>
<keyword evidence="1" id="KW-0328">Glycosyltransferase</keyword>
<evidence type="ECO:0000313" key="4">
    <source>
        <dbReference type="Proteomes" id="UP001575181"/>
    </source>
</evidence>
<comment type="caution">
    <text evidence="3">The sequence shown here is derived from an EMBL/GenBank/DDBJ whole genome shotgun (WGS) entry which is preliminary data.</text>
</comment>
<dbReference type="EMBL" id="JBGUAW010000004">
    <property type="protein sequence ID" value="MFA9460562.1"/>
    <property type="molecule type" value="Genomic_DNA"/>
</dbReference>
<dbReference type="RefSeq" id="WP_373655345.1">
    <property type="nucleotide sequence ID" value="NZ_JBGUAW010000004.1"/>
</dbReference>
<proteinExistence type="predicted"/>
<dbReference type="InterPro" id="IPR002201">
    <property type="entry name" value="Glyco_trans_9"/>
</dbReference>
<protein>
    <submittedName>
        <fullName evidence="3">Glycosyltransferase family 9 protein</fullName>
    </submittedName>
</protein>
<evidence type="ECO:0000256" key="1">
    <source>
        <dbReference type="ARBA" id="ARBA00022676"/>
    </source>
</evidence>
<evidence type="ECO:0000313" key="3">
    <source>
        <dbReference type="EMBL" id="MFA9460562.1"/>
    </source>
</evidence>
<keyword evidence="2" id="KW-0808">Transferase</keyword>
<sequence>MTNSHTVSSPPRSLCIVRLSAIGDVTHVVPVIRTLQHYWPETALTWVVGKVEAGLVGDLPGVEVVPYEKGGGLRELRRLRSRLSDRRFDLLLQMQTALRANVAGLGVRADTRLGYDPGRSRNGHGLFVNRRIAPNPRRHVLDGLFDFLRAMGIRERDLRWEIPVPEEARAFAAEHLPGTAPVLAINPCSSVRPRNWRNWYPERYAAVADYAVREHGMQVVLTGGPSPQEQAYGQSVADAMAHQPVNLVGRTSLKQLLAVLERSRALVAPDTGPAHMGTAAGIPVIGLFGTSNPYRTGPYLSQQWAVNRYPENLARFADTSVEQAAWGQRVRHAEAMGAIEVTDVTAKLDAVMAHSGEGAVQPACGPGSSAARENE</sequence>
<reference evidence="3 4" key="1">
    <citation type="submission" date="2024-08" db="EMBL/GenBank/DDBJ databases">
        <title>Whole-genome sequencing of halo(alkali)philic microorganisms from hypersaline lakes.</title>
        <authorList>
            <person name="Sorokin D.Y."/>
            <person name="Merkel A.Y."/>
            <person name="Messina E."/>
            <person name="Yakimov M."/>
        </authorList>
    </citation>
    <scope>NUCLEOTIDE SEQUENCE [LARGE SCALE GENOMIC DNA]</scope>
    <source>
        <strain evidence="3 4">Cl-TMA</strain>
    </source>
</reference>
<keyword evidence="4" id="KW-1185">Reference proteome</keyword>
<dbReference type="CDD" id="cd03789">
    <property type="entry name" value="GT9_LPS_heptosyltransferase"/>
    <property type="match status" value="1"/>
</dbReference>
<evidence type="ECO:0000256" key="2">
    <source>
        <dbReference type="ARBA" id="ARBA00022679"/>
    </source>
</evidence>
<dbReference type="PANTHER" id="PTHR30160:SF21">
    <property type="entry name" value="LIPOPOLYSACCHARIDE CORE HEPTOSYLTRANSFERASE OPSX"/>
    <property type="match status" value="1"/>
</dbReference>
<dbReference type="PANTHER" id="PTHR30160">
    <property type="entry name" value="TETRAACYLDISACCHARIDE 4'-KINASE-RELATED"/>
    <property type="match status" value="1"/>
</dbReference>
<dbReference type="Proteomes" id="UP001575181">
    <property type="component" value="Unassembled WGS sequence"/>
</dbReference>
<dbReference type="Pfam" id="PF01075">
    <property type="entry name" value="Glyco_transf_9"/>
    <property type="match status" value="1"/>
</dbReference>
<gene>
    <name evidence="3" type="ORF">ACERLL_06935</name>
</gene>